<keyword evidence="3" id="KW-1185">Reference proteome</keyword>
<dbReference type="EMBL" id="LT629782">
    <property type="protein sequence ID" value="SDU30038.1"/>
    <property type="molecule type" value="Genomic_DNA"/>
</dbReference>
<feature type="region of interest" description="Disordered" evidence="1">
    <location>
        <begin position="43"/>
        <end position="85"/>
    </location>
</feature>
<evidence type="ECO:0000313" key="3">
    <source>
        <dbReference type="Proteomes" id="UP000183653"/>
    </source>
</evidence>
<reference evidence="2 3" key="1">
    <citation type="submission" date="2016-10" db="EMBL/GenBank/DDBJ databases">
        <authorList>
            <person name="Varghese N."/>
            <person name="Submissions S."/>
        </authorList>
    </citation>
    <scope>NUCLEOTIDE SEQUENCE [LARGE SCALE GENOMIC DNA]</scope>
    <source>
        <strain evidence="2 3">BS2775</strain>
    </source>
</reference>
<feature type="compositionally biased region" description="Polar residues" evidence="1">
    <location>
        <begin position="52"/>
        <end position="62"/>
    </location>
</feature>
<proteinExistence type="predicted"/>
<evidence type="ECO:0000313" key="2">
    <source>
        <dbReference type="EMBL" id="SDU30038.1"/>
    </source>
</evidence>
<name>A0A8B3Y2T3_9PSED</name>
<protein>
    <submittedName>
        <fullName evidence="2">Uncharacterized protein</fullName>
    </submittedName>
</protein>
<gene>
    <name evidence="2" type="ORF">SAMN04490197_4694</name>
</gene>
<accession>A0A8B3Y2T3</accession>
<sequence length="172" mass="17347">MKFGVEPAYGSDAAGITLAGLDIGVGHHARGVAHPTQLSSSISGRRYASVAARNTPTGSSISGDHHATGAAHTTPIGSGRSGRCYSSVAARNTPTGSGISGGHYASVAARNTPTGAGISGGHQLTGELHLFLYIEASTNPLPSGYAFNAASPIAKLQHGYVNPLPKETLHHG</sequence>
<evidence type="ECO:0000256" key="1">
    <source>
        <dbReference type="SAM" id="MobiDB-lite"/>
    </source>
</evidence>
<dbReference type="AlphaFoldDB" id="A0A8B3Y2T3"/>
<dbReference type="Proteomes" id="UP000183653">
    <property type="component" value="Chromosome I"/>
</dbReference>
<organism evidence="2 3">
    <name type="scientific">Pseudomonas orientalis</name>
    <dbReference type="NCBI Taxonomy" id="76758"/>
    <lineage>
        <taxon>Bacteria</taxon>
        <taxon>Pseudomonadati</taxon>
        <taxon>Pseudomonadota</taxon>
        <taxon>Gammaproteobacteria</taxon>
        <taxon>Pseudomonadales</taxon>
        <taxon>Pseudomonadaceae</taxon>
        <taxon>Pseudomonas</taxon>
    </lineage>
</organism>